<evidence type="ECO:0000313" key="3">
    <source>
        <dbReference type="Proteomes" id="UP000229366"/>
    </source>
</evidence>
<dbReference type="AlphaFoldDB" id="A0A2M8VQU2"/>
<dbReference type="EMBL" id="PGTX01000003">
    <property type="protein sequence ID" value="PJI79522.1"/>
    <property type="molecule type" value="Genomic_DNA"/>
</dbReference>
<proteinExistence type="predicted"/>
<dbReference type="OrthoDB" id="9129935at2"/>
<dbReference type="RefSeq" id="WP_100379919.1">
    <property type="nucleotide sequence ID" value="NZ_CBCSBW010000003.1"/>
</dbReference>
<sequence length="141" mass="15082">MVKSLIAGMLSLLSAICLANTPVPQQINGQKALVFINQDPPGTRCNTNIQIAAEIANAYRLPILILPQTAVPPLTPAPSVWFNGENIAASGGAHNGMVSYQIIADILELEGTNKQKKQGKLFNDSVRPEFDKLKSTIKTGS</sequence>
<organism evidence="2 3">
    <name type="scientific">Polynucleobacter brandtiae</name>
    <dbReference type="NCBI Taxonomy" id="1938816"/>
    <lineage>
        <taxon>Bacteria</taxon>
        <taxon>Pseudomonadati</taxon>
        <taxon>Pseudomonadota</taxon>
        <taxon>Betaproteobacteria</taxon>
        <taxon>Burkholderiales</taxon>
        <taxon>Burkholderiaceae</taxon>
        <taxon>Polynucleobacter</taxon>
    </lineage>
</organism>
<accession>A0A2M8VQU2</accession>
<reference evidence="2 3" key="1">
    <citation type="submission" date="2017-11" db="EMBL/GenBank/DDBJ databases">
        <title>Genomic Encyclopedia of Type Strains, Phase III (KMG-III): the genomes of soil and plant-associated and newly described type strains.</title>
        <authorList>
            <person name="Whitman W."/>
        </authorList>
    </citation>
    <scope>NUCLEOTIDE SEQUENCE [LARGE SCALE GENOMIC DNA]</scope>
    <source>
        <strain evidence="2 3">UB-Domo-W1</strain>
    </source>
</reference>
<feature type="signal peptide" evidence="1">
    <location>
        <begin position="1"/>
        <end position="19"/>
    </location>
</feature>
<evidence type="ECO:0000256" key="1">
    <source>
        <dbReference type="SAM" id="SignalP"/>
    </source>
</evidence>
<keyword evidence="3" id="KW-1185">Reference proteome</keyword>
<keyword evidence="1" id="KW-0732">Signal</keyword>
<dbReference type="Proteomes" id="UP000229366">
    <property type="component" value="Unassembled WGS sequence"/>
</dbReference>
<feature type="chain" id="PRO_5014604976" evidence="1">
    <location>
        <begin position="20"/>
        <end position="141"/>
    </location>
</feature>
<comment type="caution">
    <text evidence="2">The sequence shown here is derived from an EMBL/GenBank/DDBJ whole genome shotgun (WGS) entry which is preliminary data.</text>
</comment>
<gene>
    <name evidence="2" type="ORF">B0G85_1630</name>
</gene>
<evidence type="ECO:0000313" key="2">
    <source>
        <dbReference type="EMBL" id="PJI79522.1"/>
    </source>
</evidence>
<name>A0A2M8VQU2_9BURK</name>
<protein>
    <submittedName>
        <fullName evidence="2">Uncharacterized protein</fullName>
    </submittedName>
</protein>